<dbReference type="Proteomes" id="UP000534294">
    <property type="component" value="Unassembled WGS sequence"/>
</dbReference>
<keyword evidence="5" id="KW-1185">Reference proteome</keyword>
<dbReference type="Pfam" id="PF24481">
    <property type="entry name" value="CT398_CC"/>
    <property type="match status" value="1"/>
</dbReference>
<name>A0A7W7YPR0_9BACT</name>
<proteinExistence type="predicted"/>
<feature type="domain" description="C4-type zinc ribbon" evidence="2">
    <location>
        <begin position="199"/>
        <end position="230"/>
    </location>
</feature>
<dbReference type="InterPro" id="IPR056003">
    <property type="entry name" value="CT398_CC_hairpin"/>
</dbReference>
<comment type="caution">
    <text evidence="4">The sequence shown here is derived from an EMBL/GenBank/DDBJ whole genome shotgun (WGS) entry which is preliminary data.</text>
</comment>
<dbReference type="Pfam" id="PF02591">
    <property type="entry name" value="Zn_ribbon_9"/>
    <property type="match status" value="1"/>
</dbReference>
<keyword evidence="1" id="KW-0175">Coiled coil</keyword>
<evidence type="ECO:0000259" key="2">
    <source>
        <dbReference type="Pfam" id="PF02591"/>
    </source>
</evidence>
<sequence length="234" mass="26244">MLPEITQLIKLQQRDQRIRALQKELKDIPKNEAMAKMQLAGDLAAVEAANQRAKEIEVKIKGVELDIATRQNSIKRLHDQQFETRKNDEFQALGHEIKRYESDVHALEDTELEHMEALEAAKAVLKEAQAKLAVTQERVNEDLKSLAVRAEGVKTRLVSEEAERKTLAEPVAPETLSLYDRLFNKKGDSAVVALTNGICGGCHMKVVMGTVQQLRAGELMTQCESCGRILYLVE</sequence>
<evidence type="ECO:0008006" key="6">
    <source>
        <dbReference type="Google" id="ProtNLM"/>
    </source>
</evidence>
<dbReference type="EMBL" id="JACHIF010000011">
    <property type="protein sequence ID" value="MBB5040059.1"/>
    <property type="molecule type" value="Genomic_DNA"/>
</dbReference>
<evidence type="ECO:0000313" key="4">
    <source>
        <dbReference type="EMBL" id="MBB5040059.1"/>
    </source>
</evidence>
<evidence type="ECO:0000313" key="5">
    <source>
        <dbReference type="Proteomes" id="UP000534294"/>
    </source>
</evidence>
<reference evidence="4 5" key="1">
    <citation type="submission" date="2020-08" db="EMBL/GenBank/DDBJ databases">
        <title>Genomic Encyclopedia of Type Strains, Phase IV (KMG-IV): sequencing the most valuable type-strain genomes for metagenomic binning, comparative biology and taxonomic classification.</title>
        <authorList>
            <person name="Goeker M."/>
        </authorList>
    </citation>
    <scope>NUCLEOTIDE SEQUENCE [LARGE SCALE GENOMIC DNA]</scope>
    <source>
        <strain evidence="4 5">DSM 12251</strain>
    </source>
</reference>
<accession>A0A7W7YPR0</accession>
<dbReference type="AlphaFoldDB" id="A0A7W7YPR0"/>
<dbReference type="RefSeq" id="WP_184212430.1">
    <property type="nucleotide sequence ID" value="NZ_JACHIF010000011.1"/>
</dbReference>
<evidence type="ECO:0000259" key="3">
    <source>
        <dbReference type="Pfam" id="PF24481"/>
    </source>
</evidence>
<gene>
    <name evidence="4" type="ORF">HNQ64_004338</name>
</gene>
<protein>
    <recommendedName>
        <fullName evidence="6">C4-type zinc ribbon domain-containing protein</fullName>
    </recommendedName>
</protein>
<organism evidence="4 5">
    <name type="scientific">Prosthecobacter dejongeii</name>
    <dbReference type="NCBI Taxonomy" id="48465"/>
    <lineage>
        <taxon>Bacteria</taxon>
        <taxon>Pseudomonadati</taxon>
        <taxon>Verrucomicrobiota</taxon>
        <taxon>Verrucomicrobiia</taxon>
        <taxon>Verrucomicrobiales</taxon>
        <taxon>Verrucomicrobiaceae</taxon>
        <taxon>Prosthecobacter</taxon>
    </lineage>
</organism>
<feature type="coiled-coil region" evidence="1">
    <location>
        <begin position="90"/>
        <end position="138"/>
    </location>
</feature>
<dbReference type="InterPro" id="IPR003743">
    <property type="entry name" value="Zf-RING_7"/>
</dbReference>
<dbReference type="Gene3D" id="1.10.287.1490">
    <property type="match status" value="1"/>
</dbReference>
<feature type="domain" description="CT398-like coiled coil hairpin" evidence="3">
    <location>
        <begin position="11"/>
        <end position="187"/>
    </location>
</feature>
<evidence type="ECO:0000256" key="1">
    <source>
        <dbReference type="SAM" id="Coils"/>
    </source>
</evidence>